<dbReference type="AlphaFoldDB" id="A0A934HLG5"/>
<reference evidence="2" key="1">
    <citation type="submission" date="2020-12" db="EMBL/GenBank/DDBJ databases">
        <title>Pontibaca salina gen. nov., sp. nov., isolated from marine sediment.</title>
        <authorList>
            <person name="Bo J."/>
            <person name="Wang S."/>
            <person name="Song X."/>
            <person name="Du Z."/>
        </authorList>
    </citation>
    <scope>NUCLEOTIDE SEQUENCE</scope>
    <source>
        <strain evidence="2">S1109L</strain>
    </source>
</reference>
<sequence length="107" mass="11551">MPLPHPFRAVPPAVALMMLLAGCADQPELASTIDAAARAAPYPDLVPLDPLLTPTEARGNEADKSESELIARRDRLQQRAQRLRSGTVIDRGTQTRMRTGVAPLPAM</sequence>
<evidence type="ECO:0000256" key="1">
    <source>
        <dbReference type="SAM" id="MobiDB-lite"/>
    </source>
</evidence>
<name>A0A934HLG5_9RHOB</name>
<evidence type="ECO:0000313" key="2">
    <source>
        <dbReference type="EMBL" id="MBI6629056.1"/>
    </source>
</evidence>
<accession>A0A934HLG5</accession>
<dbReference type="EMBL" id="JAEIJD010000002">
    <property type="protein sequence ID" value="MBI6629056.1"/>
    <property type="molecule type" value="Genomic_DNA"/>
</dbReference>
<comment type="caution">
    <text evidence="2">The sequence shown here is derived from an EMBL/GenBank/DDBJ whole genome shotgun (WGS) entry which is preliminary data.</text>
</comment>
<protein>
    <recommendedName>
        <fullName evidence="4">DUF3035 domain-containing protein</fullName>
    </recommendedName>
</protein>
<evidence type="ECO:0000313" key="3">
    <source>
        <dbReference type="Proteomes" id="UP000613255"/>
    </source>
</evidence>
<dbReference type="RefSeq" id="WP_198685070.1">
    <property type="nucleotide sequence ID" value="NZ_JAEIJD010000002.1"/>
</dbReference>
<keyword evidence="3" id="KW-1185">Reference proteome</keyword>
<proteinExistence type="predicted"/>
<gene>
    <name evidence="2" type="ORF">JAO82_04090</name>
</gene>
<feature type="region of interest" description="Disordered" evidence="1">
    <location>
        <begin position="50"/>
        <end position="107"/>
    </location>
</feature>
<organism evidence="2 3">
    <name type="scientific">Pontibaca salina</name>
    <dbReference type="NCBI Taxonomy" id="2795731"/>
    <lineage>
        <taxon>Bacteria</taxon>
        <taxon>Pseudomonadati</taxon>
        <taxon>Pseudomonadota</taxon>
        <taxon>Alphaproteobacteria</taxon>
        <taxon>Rhodobacterales</taxon>
        <taxon>Roseobacteraceae</taxon>
        <taxon>Pontibaca</taxon>
    </lineage>
</organism>
<evidence type="ECO:0008006" key="4">
    <source>
        <dbReference type="Google" id="ProtNLM"/>
    </source>
</evidence>
<feature type="compositionally biased region" description="Basic and acidic residues" evidence="1">
    <location>
        <begin position="58"/>
        <end position="77"/>
    </location>
</feature>
<dbReference type="Proteomes" id="UP000613255">
    <property type="component" value="Unassembled WGS sequence"/>
</dbReference>